<evidence type="ECO:0008006" key="4">
    <source>
        <dbReference type="Google" id="ProtNLM"/>
    </source>
</evidence>
<proteinExistence type="predicted"/>
<evidence type="ECO:0000313" key="2">
    <source>
        <dbReference type="EMBL" id="MBB5745964.1"/>
    </source>
</evidence>
<dbReference type="RefSeq" id="WP_183212911.1">
    <property type="nucleotide sequence ID" value="NZ_JACHOR010000002.1"/>
</dbReference>
<keyword evidence="1" id="KW-0732">Signal</keyword>
<sequence>MTVRTGVLLMSAALGLTACAAGQGTGPDLSEYTGAGMTVQQAQVDLNADGRDEVIVHVTGRDVCGSGGCLTLVFTPAGEGYRQIMRATVSRMPIGVAVTRSNGWSDLVVGIRGGGIGSDRAVMAFDGTAYPSNPTVPPARPATPGMAETIVIAAE</sequence>
<gene>
    <name evidence="2" type="ORF">GGR13_001548</name>
</gene>
<feature type="signal peptide" evidence="1">
    <location>
        <begin position="1"/>
        <end position="20"/>
    </location>
</feature>
<organism evidence="2 3">
    <name type="scientific">Brevundimonas variabilis</name>
    <dbReference type="NCBI Taxonomy" id="74312"/>
    <lineage>
        <taxon>Bacteria</taxon>
        <taxon>Pseudomonadati</taxon>
        <taxon>Pseudomonadota</taxon>
        <taxon>Alphaproteobacteria</taxon>
        <taxon>Caulobacterales</taxon>
        <taxon>Caulobacteraceae</taxon>
        <taxon>Brevundimonas</taxon>
    </lineage>
</organism>
<dbReference type="PROSITE" id="PS51257">
    <property type="entry name" value="PROKAR_LIPOPROTEIN"/>
    <property type="match status" value="1"/>
</dbReference>
<evidence type="ECO:0000313" key="3">
    <source>
        <dbReference type="Proteomes" id="UP000545037"/>
    </source>
</evidence>
<dbReference type="SUPFAM" id="SSF69318">
    <property type="entry name" value="Integrin alpha N-terminal domain"/>
    <property type="match status" value="1"/>
</dbReference>
<feature type="chain" id="PRO_5030853624" description="Lipoprotein" evidence="1">
    <location>
        <begin position="21"/>
        <end position="155"/>
    </location>
</feature>
<dbReference type="AlphaFoldDB" id="A0A7W9FG15"/>
<accession>A0A7W9FG15</accession>
<dbReference type="EMBL" id="JACHOR010000002">
    <property type="protein sequence ID" value="MBB5745964.1"/>
    <property type="molecule type" value="Genomic_DNA"/>
</dbReference>
<dbReference type="Proteomes" id="UP000545037">
    <property type="component" value="Unassembled WGS sequence"/>
</dbReference>
<keyword evidence="3" id="KW-1185">Reference proteome</keyword>
<reference evidence="2 3" key="1">
    <citation type="submission" date="2020-08" db="EMBL/GenBank/DDBJ databases">
        <title>Genomic Encyclopedia of Type Strains, Phase IV (KMG-IV): sequencing the most valuable type-strain genomes for metagenomic binning, comparative biology and taxonomic classification.</title>
        <authorList>
            <person name="Goeker M."/>
        </authorList>
    </citation>
    <scope>NUCLEOTIDE SEQUENCE [LARGE SCALE GENOMIC DNA]</scope>
    <source>
        <strain evidence="2 3">DSM 4737</strain>
    </source>
</reference>
<comment type="caution">
    <text evidence="2">The sequence shown here is derived from an EMBL/GenBank/DDBJ whole genome shotgun (WGS) entry which is preliminary data.</text>
</comment>
<dbReference type="InterPro" id="IPR028994">
    <property type="entry name" value="Integrin_alpha_N"/>
</dbReference>
<name>A0A7W9FG15_9CAUL</name>
<evidence type="ECO:0000256" key="1">
    <source>
        <dbReference type="SAM" id="SignalP"/>
    </source>
</evidence>
<protein>
    <recommendedName>
        <fullName evidence="4">Lipoprotein</fullName>
    </recommendedName>
</protein>